<feature type="domain" description="PA" evidence="12">
    <location>
        <begin position="238"/>
        <end position="332"/>
    </location>
</feature>
<feature type="domain" description="Peptidase M28" evidence="13">
    <location>
        <begin position="359"/>
        <end position="558"/>
    </location>
</feature>
<organism evidence="14 15">
    <name type="scientific">Pseudocercospora fuligena</name>
    <dbReference type="NCBI Taxonomy" id="685502"/>
    <lineage>
        <taxon>Eukaryota</taxon>
        <taxon>Fungi</taxon>
        <taxon>Dikarya</taxon>
        <taxon>Ascomycota</taxon>
        <taxon>Pezizomycotina</taxon>
        <taxon>Dothideomycetes</taxon>
        <taxon>Dothideomycetidae</taxon>
        <taxon>Mycosphaerellales</taxon>
        <taxon>Mycosphaerellaceae</taxon>
        <taxon>Pseudocercospora</taxon>
    </lineage>
</organism>
<dbReference type="InterPro" id="IPR008928">
    <property type="entry name" value="6-hairpin_glycosidase_sf"/>
</dbReference>
<evidence type="ECO:0000259" key="12">
    <source>
        <dbReference type="Pfam" id="PF02225"/>
    </source>
</evidence>
<evidence type="ECO:0000256" key="4">
    <source>
        <dbReference type="ARBA" id="ARBA00022525"/>
    </source>
</evidence>
<evidence type="ECO:0000313" key="14">
    <source>
        <dbReference type="EMBL" id="KAF7192294.1"/>
    </source>
</evidence>
<dbReference type="Gene3D" id="3.50.30.30">
    <property type="match status" value="1"/>
</dbReference>
<name>A0A8H6RIU2_9PEZI</name>
<evidence type="ECO:0000256" key="2">
    <source>
        <dbReference type="ARBA" id="ARBA00004613"/>
    </source>
</evidence>
<evidence type="ECO:0000256" key="3">
    <source>
        <dbReference type="ARBA" id="ARBA00005634"/>
    </source>
</evidence>
<keyword evidence="4" id="KW-0964">Secreted</keyword>
<keyword evidence="6 11" id="KW-0479">Metal-binding</keyword>
<dbReference type="Proteomes" id="UP000660729">
    <property type="component" value="Unassembled WGS sequence"/>
</dbReference>
<comment type="caution">
    <text evidence="14">The sequence shown here is derived from an EMBL/GenBank/DDBJ whole genome shotgun (WGS) entry which is preliminary data.</text>
</comment>
<keyword evidence="9 11" id="KW-0862">Zinc</keyword>
<keyword evidence="10" id="KW-0325">Glycoprotein</keyword>
<dbReference type="InterPro" id="IPR007484">
    <property type="entry name" value="Peptidase_M28"/>
</dbReference>
<comment type="cofactor">
    <cofactor evidence="1">
        <name>Zn(2+)</name>
        <dbReference type="ChEBI" id="CHEBI:29105"/>
    </cofactor>
</comment>
<dbReference type="GO" id="GO:0005576">
    <property type="term" value="C:extracellular region"/>
    <property type="evidence" value="ECO:0007669"/>
    <property type="project" value="UniProtKB-SubCell"/>
</dbReference>
<comment type="similarity">
    <text evidence="3">Belongs to the peptidase M28 family. M28B subfamily.</text>
</comment>
<dbReference type="Gene3D" id="3.40.630.10">
    <property type="entry name" value="Zn peptidases"/>
    <property type="match status" value="1"/>
</dbReference>
<sequence length="1317" mass="146819">MAEPSTPALKERLERLPQELYDRIHDEVFTIPPVRQGSYRFVGPKYRPPPLLQMNKDARARHQREYYSTIFCGHVKIIEKWLESLSTEQRLMIVRVGCWYTEKRMTTLQSKLLEDSSRFINRETQLMARWREEMPRLELRPRRQDCLSYMYLFLMDNLRVLDEIATANGGNRAFGLPGFDASRDFILSKLSNSSSWTSWTQDFPALYNDVVSITFRVGEVDYYVFGPTYSPSTSEEGVTAPLVLGPNGTDACTVDGYSGFDVQDKMVLVQRGTCADNTTIAGRIRAAAAAGAQNVILYNNVPTKVTGGTLSAPDPEGYVASGFINQEDGEALKVRLEAGEEIEAYFQHTQTIEERITQNVFAESKGGDAENVIMMGAHLDSVKAGAGINDDGSGSTLLLEIFEGLQSEKNIRNKIRLAWWGAEENGLVGSKFYTASINNTEDADNLLLYLNFDMVSRGYYGVFDGDGSTHGLAGAPGSDVIEKLFVDYFVSKGINVTAAIFTGGSDYASFMSTLEKPVGGLHTGTGVAQDDCYHQACDKYNNTNPGQLTTNAKAAAHVLATLATEGHEIIPKGPAKAVRDLRLLERALGAVDDTELFPWTLVDGERHLCGGHDEFAITVMKAFHFIYPLSCIAGTHAAEPEVKPLVPFVYDEISLGKITPNGWLRAEMETEAAGLAGHLYDFYRYVHNSSWLGGTQEYSGLNEAFPYWLNALVPLAYTLNDQRLKDQVHEATDYLLKNMIADDGWIGPEKGGYRLIWARTLIFFAWTPLVDANKTYEEPIVTAMHKFNDLMLTMLRNNGTGLVEQKDSVLDAGYFFWHMSRVAETIVSLQWLYDKHPRGKEKELLESMDLLHQYGYKWEDWYVNGTYAFKDLYELGDNFTNDNFQFLHGVNVGEALKAPAVIRRYTHNDSLIETNRNGFQWSMDYHGAPSGTVIADERLDGLQPFYGAETCTAVEVMFSASWSYRALGENFYADGAELAAYNALPGAMTGDWWAHVYMSQSNQPFSKNLSWSPFFDVNTLGQTYGLEPNYPCCTVNHPQGLPKFVQAAYATVGDRGLLHALLAPVSVTTEVGGGSVTVDCSTNYPFEDMLVYTIQAEKPFDFYIRQPDWANGYTLSYSAAEHSELSFDIESSLHKIPLPAGNSTVMYTVGTEVRVEPRVNDTVAVYRGALLYAAEIKAETTTTGPHNYRNLTLYPDHYAPPESKDYVMLNASDWNIAVDPTTISYHPRPKTAVVDGDVPKVEPLPSPIFAAEAAPMHMTVKACLIEWPLLNQSTPDGPIPFKERACQGEVFDAKLVPYGRAKLRMTELPVIDLGDRQ</sequence>
<dbReference type="SUPFAM" id="SSF48208">
    <property type="entry name" value="Six-hairpin glycosidases"/>
    <property type="match status" value="1"/>
</dbReference>
<dbReference type="InterPro" id="IPR045175">
    <property type="entry name" value="M28_fam"/>
</dbReference>
<dbReference type="PANTHER" id="PTHR12147">
    <property type="entry name" value="METALLOPEPTIDASE M28 FAMILY MEMBER"/>
    <property type="match status" value="1"/>
</dbReference>
<evidence type="ECO:0000256" key="11">
    <source>
        <dbReference type="RuleBase" id="RU361240"/>
    </source>
</evidence>
<keyword evidence="14" id="KW-0031">Aminopeptidase</keyword>
<evidence type="ECO:0000256" key="6">
    <source>
        <dbReference type="ARBA" id="ARBA00022723"/>
    </source>
</evidence>
<evidence type="ECO:0000313" key="15">
    <source>
        <dbReference type="Proteomes" id="UP000660729"/>
    </source>
</evidence>
<comment type="subcellular location">
    <subcellularLocation>
        <location evidence="2">Secreted</location>
    </subcellularLocation>
</comment>
<keyword evidence="8 11" id="KW-0378">Hydrolase</keyword>
<dbReference type="SUPFAM" id="SSF52025">
    <property type="entry name" value="PA domain"/>
    <property type="match status" value="1"/>
</dbReference>
<evidence type="ECO:0000256" key="7">
    <source>
        <dbReference type="ARBA" id="ARBA00022729"/>
    </source>
</evidence>
<dbReference type="GO" id="GO:0046872">
    <property type="term" value="F:metal ion binding"/>
    <property type="evidence" value="ECO:0007669"/>
    <property type="project" value="UniProtKB-KW"/>
</dbReference>
<dbReference type="SUPFAM" id="SSF53187">
    <property type="entry name" value="Zn-dependent exopeptidases"/>
    <property type="match status" value="1"/>
</dbReference>
<accession>A0A8H6RIU2</accession>
<evidence type="ECO:0000256" key="10">
    <source>
        <dbReference type="ARBA" id="ARBA00023180"/>
    </source>
</evidence>
<dbReference type="InterPro" id="IPR046450">
    <property type="entry name" value="PA_dom_sf"/>
</dbReference>
<evidence type="ECO:0000259" key="13">
    <source>
        <dbReference type="Pfam" id="PF04389"/>
    </source>
</evidence>
<dbReference type="Pfam" id="PF02225">
    <property type="entry name" value="PA"/>
    <property type="match status" value="1"/>
</dbReference>
<dbReference type="PANTHER" id="PTHR12147:SF26">
    <property type="entry name" value="PEPTIDASE M28 DOMAIN-CONTAINING PROTEIN"/>
    <property type="match status" value="1"/>
</dbReference>
<dbReference type="InterPro" id="IPR003137">
    <property type="entry name" value="PA_domain"/>
</dbReference>
<evidence type="ECO:0000256" key="1">
    <source>
        <dbReference type="ARBA" id="ARBA00001947"/>
    </source>
</evidence>
<keyword evidence="15" id="KW-1185">Reference proteome</keyword>
<dbReference type="GO" id="GO:0004177">
    <property type="term" value="F:aminopeptidase activity"/>
    <property type="evidence" value="ECO:0007669"/>
    <property type="project" value="UniProtKB-KW"/>
</dbReference>
<gene>
    <name evidence="14" type="ORF">HII31_06326</name>
</gene>
<proteinExistence type="inferred from homology"/>
<dbReference type="GO" id="GO:0008235">
    <property type="term" value="F:metalloexopeptidase activity"/>
    <property type="evidence" value="ECO:0007669"/>
    <property type="project" value="InterPro"/>
</dbReference>
<evidence type="ECO:0000256" key="5">
    <source>
        <dbReference type="ARBA" id="ARBA00022670"/>
    </source>
</evidence>
<dbReference type="EC" id="3.4.-.-" evidence="11"/>
<dbReference type="GO" id="GO:0006508">
    <property type="term" value="P:proteolysis"/>
    <property type="evidence" value="ECO:0007669"/>
    <property type="project" value="UniProtKB-KW"/>
</dbReference>
<dbReference type="EMBL" id="JABCIY010000148">
    <property type="protein sequence ID" value="KAF7192294.1"/>
    <property type="molecule type" value="Genomic_DNA"/>
</dbReference>
<reference evidence="14" key="1">
    <citation type="submission" date="2020-04" db="EMBL/GenBank/DDBJ databases">
        <title>Draft genome resource of the tomato pathogen Pseudocercospora fuligena.</title>
        <authorList>
            <person name="Zaccaron A."/>
        </authorList>
    </citation>
    <scope>NUCLEOTIDE SEQUENCE</scope>
    <source>
        <strain evidence="14">PF001</strain>
    </source>
</reference>
<keyword evidence="5 11" id="KW-0645">Protease</keyword>
<dbReference type="CDD" id="cd04816">
    <property type="entry name" value="PA_SaNapH_like"/>
    <property type="match status" value="1"/>
</dbReference>
<protein>
    <recommendedName>
        <fullName evidence="11">Peptide hydrolase</fullName>
        <ecNumber evidence="11">3.4.-.-</ecNumber>
    </recommendedName>
</protein>
<dbReference type="Pfam" id="PF04389">
    <property type="entry name" value="Peptidase_M28"/>
    <property type="match status" value="1"/>
</dbReference>
<evidence type="ECO:0000256" key="8">
    <source>
        <dbReference type="ARBA" id="ARBA00022801"/>
    </source>
</evidence>
<dbReference type="GO" id="GO:0005975">
    <property type="term" value="P:carbohydrate metabolic process"/>
    <property type="evidence" value="ECO:0007669"/>
    <property type="project" value="InterPro"/>
</dbReference>
<dbReference type="OrthoDB" id="5358475at2759"/>
<evidence type="ECO:0000256" key="9">
    <source>
        <dbReference type="ARBA" id="ARBA00022833"/>
    </source>
</evidence>
<keyword evidence="7" id="KW-0732">Signal</keyword>